<feature type="transmembrane region" description="Helical" evidence="3">
    <location>
        <begin position="274"/>
        <end position="292"/>
    </location>
</feature>
<evidence type="ECO:0000259" key="4">
    <source>
        <dbReference type="Pfam" id="PF00535"/>
    </source>
</evidence>
<dbReference type="InterPro" id="IPR029044">
    <property type="entry name" value="Nucleotide-diphossugar_trans"/>
</dbReference>
<organism evidence="5">
    <name type="scientific">hydrothermal vent metagenome</name>
    <dbReference type="NCBI Taxonomy" id="652676"/>
    <lineage>
        <taxon>unclassified sequences</taxon>
        <taxon>metagenomes</taxon>
        <taxon>ecological metagenomes</taxon>
    </lineage>
</organism>
<dbReference type="SUPFAM" id="SSF53448">
    <property type="entry name" value="Nucleotide-diphospho-sugar transferases"/>
    <property type="match status" value="1"/>
</dbReference>
<evidence type="ECO:0000256" key="3">
    <source>
        <dbReference type="SAM" id="Phobius"/>
    </source>
</evidence>
<keyword evidence="3" id="KW-1133">Transmembrane helix</keyword>
<accession>A0A1W1D329</accession>
<feature type="transmembrane region" description="Helical" evidence="3">
    <location>
        <begin position="250"/>
        <end position="268"/>
    </location>
</feature>
<feature type="transmembrane region" description="Helical" evidence="3">
    <location>
        <begin position="304"/>
        <end position="323"/>
    </location>
</feature>
<dbReference type="Pfam" id="PF00535">
    <property type="entry name" value="Glycos_transf_2"/>
    <property type="match status" value="1"/>
</dbReference>
<dbReference type="CDD" id="cd02525">
    <property type="entry name" value="Succinoglycan_BP_ExoA"/>
    <property type="match status" value="1"/>
</dbReference>
<dbReference type="Gene3D" id="3.90.550.10">
    <property type="entry name" value="Spore Coat Polysaccharide Biosynthesis Protein SpsA, Chain A"/>
    <property type="match status" value="1"/>
</dbReference>
<keyword evidence="1 5" id="KW-0328">Glycosyltransferase</keyword>
<evidence type="ECO:0000256" key="1">
    <source>
        <dbReference type="ARBA" id="ARBA00022676"/>
    </source>
</evidence>
<dbReference type="AlphaFoldDB" id="A0A1W1D329"/>
<feature type="domain" description="Glycosyltransferase 2-like" evidence="4">
    <location>
        <begin position="6"/>
        <end position="177"/>
    </location>
</feature>
<evidence type="ECO:0000256" key="2">
    <source>
        <dbReference type="ARBA" id="ARBA00022679"/>
    </source>
</evidence>
<reference evidence="5" key="1">
    <citation type="submission" date="2016-10" db="EMBL/GenBank/DDBJ databases">
        <authorList>
            <person name="de Groot N.N."/>
        </authorList>
    </citation>
    <scope>NUCLEOTIDE SEQUENCE</scope>
</reference>
<dbReference type="PANTHER" id="PTHR43630:SF1">
    <property type="entry name" value="POLY-BETA-1,6-N-ACETYL-D-GLUCOSAMINE SYNTHASE"/>
    <property type="match status" value="1"/>
</dbReference>
<dbReference type="InterPro" id="IPR001173">
    <property type="entry name" value="Glyco_trans_2-like"/>
</dbReference>
<dbReference type="PANTHER" id="PTHR43630">
    <property type="entry name" value="POLY-BETA-1,6-N-ACETYL-D-GLUCOSAMINE SYNTHASE"/>
    <property type="match status" value="1"/>
</dbReference>
<dbReference type="GO" id="GO:0016757">
    <property type="term" value="F:glycosyltransferase activity"/>
    <property type="evidence" value="ECO:0007669"/>
    <property type="project" value="UniProtKB-KW"/>
</dbReference>
<keyword evidence="2 5" id="KW-0808">Transferase</keyword>
<dbReference type="EMBL" id="FPHP01000011">
    <property type="protein sequence ID" value="SFV74958.1"/>
    <property type="molecule type" value="Genomic_DNA"/>
</dbReference>
<dbReference type="EC" id="2.4.1.-" evidence="5"/>
<sequence>MKINITIVLPIRNEEKSIKTTLSSIIDELLEDMELLIVDGMSDDNTINIVNDFIQQHQNHHIRVLENKYKTVPYAMNRGIQEAQGEYIIRLDAHSKYPKNYIKDLIFFMEKLGADNVGGVVETLPANDTLEATAIALATSHPFGVGNSYFRVGTNDNEPILVDTVPFGCYKKEMFDKIGLYDTDLTRNQDDELNARLIQNGGKIFLIPSIKIKYYARDKFKKVFQMFYQYGLFKPLVNLKLKKPATLRQFIPPLFVAFLLFGVIFSFFSSYIKWGFVSIFTLYMGLNFYVSYSLAKKYKKMQLLFYLMYTFLIIHIAYGVGYWRGIFDFVVRNKHINVDINR</sequence>
<gene>
    <name evidence="5" type="ORF">MNB_SM-3-92</name>
</gene>
<keyword evidence="3" id="KW-0812">Transmembrane</keyword>
<keyword evidence="3" id="KW-0472">Membrane</keyword>
<evidence type="ECO:0000313" key="5">
    <source>
        <dbReference type="EMBL" id="SFV74958.1"/>
    </source>
</evidence>
<protein>
    <submittedName>
        <fullName evidence="5">Glycosyltransferase</fullName>
        <ecNumber evidence="5">2.4.1.-</ecNumber>
    </submittedName>
</protein>
<name>A0A1W1D329_9ZZZZ</name>
<proteinExistence type="predicted"/>